<organism evidence="2 3">
    <name type="scientific">Parascaris univalens</name>
    <name type="common">Nematode worm</name>
    <dbReference type="NCBI Taxonomy" id="6257"/>
    <lineage>
        <taxon>Eukaryota</taxon>
        <taxon>Metazoa</taxon>
        <taxon>Ecdysozoa</taxon>
        <taxon>Nematoda</taxon>
        <taxon>Chromadorea</taxon>
        <taxon>Rhabditida</taxon>
        <taxon>Spirurina</taxon>
        <taxon>Ascaridomorpha</taxon>
        <taxon>Ascaridoidea</taxon>
        <taxon>Ascarididae</taxon>
        <taxon>Parascaris</taxon>
    </lineage>
</organism>
<feature type="compositionally biased region" description="Basic and acidic residues" evidence="1">
    <location>
        <begin position="228"/>
        <end position="242"/>
    </location>
</feature>
<sequence length="242" mass="26642">MTISGTLICAYADPNGHPVNLSINLSMNILLILFAVKNICRAKVERSYSAFIAVNAENYTKSKSGRKHLNDVLAALRTTHAMISESLQALNCDGNDCADPRVIWKVTNIYSQAAVQLDSSMREVRKNLRETISAGDLPTVPPKLVDIQKPFWFFGRSKSTTVSIQERLLRKKNLSDKCHSLKNDEDHTVSSSTRDSTILKNETPQAVTKTSSTSAQGEIGQSLSDSKNTGEEGVKKTTIEKL</sequence>
<accession>A0A915B174</accession>
<feature type="compositionally biased region" description="Polar residues" evidence="1">
    <location>
        <begin position="189"/>
        <end position="227"/>
    </location>
</feature>
<proteinExistence type="predicted"/>
<evidence type="ECO:0000313" key="2">
    <source>
        <dbReference type="Proteomes" id="UP000887569"/>
    </source>
</evidence>
<evidence type="ECO:0000313" key="3">
    <source>
        <dbReference type="WBParaSite" id="PgR020_g026_t03"/>
    </source>
</evidence>
<reference evidence="3" key="1">
    <citation type="submission" date="2022-11" db="UniProtKB">
        <authorList>
            <consortium name="WormBaseParasite"/>
        </authorList>
    </citation>
    <scope>IDENTIFICATION</scope>
</reference>
<dbReference type="Proteomes" id="UP000887569">
    <property type="component" value="Unplaced"/>
</dbReference>
<feature type="region of interest" description="Disordered" evidence="1">
    <location>
        <begin position="181"/>
        <end position="242"/>
    </location>
</feature>
<name>A0A915B174_PARUN</name>
<dbReference type="AlphaFoldDB" id="A0A915B174"/>
<dbReference type="WBParaSite" id="PgR020_g026_t03">
    <property type="protein sequence ID" value="PgR020_g026_t03"/>
    <property type="gene ID" value="PgR020_g026"/>
</dbReference>
<evidence type="ECO:0000256" key="1">
    <source>
        <dbReference type="SAM" id="MobiDB-lite"/>
    </source>
</evidence>
<keyword evidence="2" id="KW-1185">Reference proteome</keyword>
<protein>
    <submittedName>
        <fullName evidence="3">Uncharacterized protein</fullName>
    </submittedName>
</protein>